<comment type="subcellular location">
    <subcellularLocation>
        <location evidence="3">Cytoplasm</location>
    </subcellularLocation>
</comment>
<evidence type="ECO:0000256" key="1">
    <source>
        <dbReference type="ARBA" id="ARBA00022988"/>
    </source>
</evidence>
<comment type="function">
    <text evidence="3">Required for maturation of urease via the functional incorporation of the urease nickel metallocenter.</text>
</comment>
<dbReference type="GO" id="GO:0016151">
    <property type="term" value="F:nickel cation binding"/>
    <property type="evidence" value="ECO:0007669"/>
    <property type="project" value="UniProtKB-UniRule"/>
</dbReference>
<dbReference type="GO" id="GO:0005737">
    <property type="term" value="C:cytoplasm"/>
    <property type="evidence" value="ECO:0007669"/>
    <property type="project" value="UniProtKB-SubCell"/>
</dbReference>
<dbReference type="AlphaFoldDB" id="A0A2T4U598"/>
<keyword evidence="2 3" id="KW-0143">Chaperone</keyword>
<evidence type="ECO:0000256" key="3">
    <source>
        <dbReference type="HAMAP-Rule" id="MF_01385"/>
    </source>
</evidence>
<comment type="subunit">
    <text evidence="3">UreD, UreF and UreG form a complex that acts as a GTP-hydrolysis-dependent molecular chaperone, activating the urease apoprotein by helping to assemble the nickel containing metallocenter of UreC. The UreE protein probably delivers the nickel.</text>
</comment>
<evidence type="ECO:0000313" key="4">
    <source>
        <dbReference type="EMBL" id="PTL38535.1"/>
    </source>
</evidence>
<dbReference type="EMBL" id="PZJJ01000017">
    <property type="protein sequence ID" value="PTL38535.1"/>
    <property type="molecule type" value="Genomic_DNA"/>
</dbReference>
<keyword evidence="5" id="KW-1185">Reference proteome</keyword>
<reference evidence="4 5" key="1">
    <citation type="submission" date="2018-03" db="EMBL/GenBank/DDBJ databases">
        <title>Alkalicoccus saliphilus sp. nov., isolated from a mineral pool.</title>
        <authorList>
            <person name="Zhao B."/>
        </authorList>
    </citation>
    <scope>NUCLEOTIDE SEQUENCE [LARGE SCALE GENOMIC DNA]</scope>
    <source>
        <strain evidence="4 5">6AG</strain>
    </source>
</reference>
<dbReference type="HAMAP" id="MF_01385">
    <property type="entry name" value="UreF"/>
    <property type="match status" value="1"/>
</dbReference>
<accession>A0A2T4U598</accession>
<comment type="similarity">
    <text evidence="3">Belongs to the UreF family.</text>
</comment>
<dbReference type="RefSeq" id="WP_107585240.1">
    <property type="nucleotide sequence ID" value="NZ_PZJJ01000017.1"/>
</dbReference>
<dbReference type="Gene3D" id="1.10.4190.10">
    <property type="entry name" value="Urease accessory protein UreF"/>
    <property type="match status" value="1"/>
</dbReference>
<gene>
    <name evidence="3" type="primary">ureF</name>
    <name evidence="4" type="ORF">C6Y45_10855</name>
</gene>
<keyword evidence="3" id="KW-0963">Cytoplasm</keyword>
<keyword evidence="1 3" id="KW-0996">Nickel insertion</keyword>
<organism evidence="4 5">
    <name type="scientific">Alkalicoccus saliphilus</name>
    <dbReference type="NCBI Taxonomy" id="200989"/>
    <lineage>
        <taxon>Bacteria</taxon>
        <taxon>Bacillati</taxon>
        <taxon>Bacillota</taxon>
        <taxon>Bacilli</taxon>
        <taxon>Bacillales</taxon>
        <taxon>Bacillaceae</taxon>
        <taxon>Alkalicoccus</taxon>
    </lineage>
</organism>
<dbReference type="PANTHER" id="PTHR33620:SF1">
    <property type="entry name" value="UREASE ACCESSORY PROTEIN F"/>
    <property type="match status" value="1"/>
</dbReference>
<dbReference type="PIRSF" id="PIRSF009467">
    <property type="entry name" value="Ureas_acces_UreF"/>
    <property type="match status" value="1"/>
</dbReference>
<dbReference type="Proteomes" id="UP000240509">
    <property type="component" value="Unassembled WGS sequence"/>
</dbReference>
<comment type="caution">
    <text evidence="4">The sequence shown here is derived from an EMBL/GenBank/DDBJ whole genome shotgun (WGS) entry which is preliminary data.</text>
</comment>
<protein>
    <recommendedName>
        <fullName evidence="3">Urease accessory protein UreF</fullName>
    </recommendedName>
</protein>
<dbReference type="InterPro" id="IPR038277">
    <property type="entry name" value="UreF_sf"/>
</dbReference>
<dbReference type="Pfam" id="PF01730">
    <property type="entry name" value="UreF"/>
    <property type="match status" value="1"/>
</dbReference>
<dbReference type="InterPro" id="IPR002639">
    <property type="entry name" value="UreF"/>
</dbReference>
<dbReference type="PANTHER" id="PTHR33620">
    <property type="entry name" value="UREASE ACCESSORY PROTEIN F"/>
    <property type="match status" value="1"/>
</dbReference>
<dbReference type="OrthoDB" id="9798772at2"/>
<sequence>MTDRLLPLLQFSDSNFPSGAFSHSFGLETYIQEEVIKDKQTFSEALFIYLEKQLVYVDGLACRLAWETLEAENETGFFQLDEVLFASCLSKETRLGNQRIGERMARLCYDLYPSFILEKYIKEMKAKRYYGHSALVFAAVAFHLGIDKQTAVKTYLFSTLNSLVQNAVRGIPLGQTDGQKLLVEIQTEIEKSTDEIMKLSEEDLAAVSPGLEVAQMQHERLHVRIFMS</sequence>
<proteinExistence type="inferred from homology"/>
<name>A0A2T4U598_9BACI</name>
<evidence type="ECO:0000256" key="2">
    <source>
        <dbReference type="ARBA" id="ARBA00023186"/>
    </source>
</evidence>
<evidence type="ECO:0000313" key="5">
    <source>
        <dbReference type="Proteomes" id="UP000240509"/>
    </source>
</evidence>